<dbReference type="EMBL" id="MK552141">
    <property type="protein sequence ID" value="QBQ74643.1"/>
    <property type="molecule type" value="Genomic_DNA"/>
</dbReference>
<gene>
    <name evidence="1" type="ORF">BcepSauron_263</name>
</gene>
<dbReference type="Proteomes" id="UP000301424">
    <property type="component" value="Segment"/>
</dbReference>
<evidence type="ECO:0000313" key="2">
    <source>
        <dbReference type="Proteomes" id="UP000301424"/>
    </source>
</evidence>
<accession>A0A482MN87</accession>
<sequence>MGFKTQNASVRQTEDYGSSYYVGVVTANNDPLGLSRVQANVPGLMDTAAGEVPWIGSLRDSPFGYGTGPKGPYGWYGSPQVGSKIKAEAQGGDILRCLYTSLLTKPDMHPWFTNPQRWGYVDPSGNSLQVDMAAGTWVWTHVSGDQISYDGSGNRVNVIKANETTNVQGSETHNIQGSLQFNVSGNATVQCSSFNLQCSGNASYSAVTHQFNGPVTMSSTLATGGDITDQTASGNSTTVGQFRTAYRNHYHHVPDNPDTSTPIPQF</sequence>
<organism evidence="1 2">
    <name type="scientific">Burkholderia phage BcepSauron</name>
    <dbReference type="NCBI Taxonomy" id="2530033"/>
    <lineage>
        <taxon>Viruses</taxon>
        <taxon>Duplodnaviria</taxon>
        <taxon>Heunggongvirae</taxon>
        <taxon>Uroviricota</taxon>
        <taxon>Caudoviricetes</taxon>
        <taxon>Sarumanvirus</taxon>
        <taxon>Sarumanvirus bcepsauron</taxon>
    </lineage>
</organism>
<name>A0A482MN87_9CAUD</name>
<keyword evidence="2" id="KW-1185">Reference proteome</keyword>
<dbReference type="SUPFAM" id="SSF69349">
    <property type="entry name" value="Phage fibre proteins"/>
    <property type="match status" value="1"/>
</dbReference>
<evidence type="ECO:0000313" key="1">
    <source>
        <dbReference type="EMBL" id="QBQ74643.1"/>
    </source>
</evidence>
<protein>
    <submittedName>
        <fullName evidence="1">Uncharacterized protein</fullName>
    </submittedName>
</protein>
<reference evidence="1 2" key="1">
    <citation type="submission" date="2019-02" db="EMBL/GenBank/DDBJ databases">
        <title>Complete genome sequence of Burkholderia cenocepacia phage BcepSauron.</title>
        <authorList>
            <person name="Park K."/>
            <person name="Gonzalez C."/>
            <person name="Liu M."/>
            <person name="Gill J."/>
        </authorList>
    </citation>
    <scope>NUCLEOTIDE SEQUENCE [LARGE SCALE GENOMIC DNA]</scope>
</reference>
<proteinExistence type="predicted"/>